<feature type="compositionally biased region" description="Low complexity" evidence="2">
    <location>
        <begin position="386"/>
        <end position="397"/>
    </location>
</feature>
<gene>
    <name evidence="3" type="ORF">PPROV_001057000</name>
</gene>
<name>A0A830HYI1_9CHLO</name>
<reference evidence="3" key="1">
    <citation type="submission" date="2020-10" db="EMBL/GenBank/DDBJ databases">
        <title>Unveiling of a novel bifunctional photoreceptor, Dualchrome1, isolated from a cosmopolitan green alga.</title>
        <authorList>
            <person name="Suzuki S."/>
            <person name="Kawachi M."/>
        </authorList>
    </citation>
    <scope>NUCLEOTIDE SEQUENCE</scope>
    <source>
        <strain evidence="3">NIES 2893</strain>
    </source>
</reference>
<accession>A0A830HYI1</accession>
<feature type="region of interest" description="Disordered" evidence="2">
    <location>
        <begin position="61"/>
        <end position="138"/>
    </location>
</feature>
<feature type="compositionally biased region" description="Polar residues" evidence="2">
    <location>
        <begin position="351"/>
        <end position="361"/>
    </location>
</feature>
<feature type="region of interest" description="Disordered" evidence="2">
    <location>
        <begin position="305"/>
        <end position="424"/>
    </location>
</feature>
<evidence type="ECO:0000256" key="1">
    <source>
        <dbReference type="SAM" id="Coils"/>
    </source>
</evidence>
<evidence type="ECO:0000313" key="3">
    <source>
        <dbReference type="EMBL" id="GHP11843.1"/>
    </source>
</evidence>
<protein>
    <submittedName>
        <fullName evidence="3">Uncharacterized protein</fullName>
    </submittedName>
</protein>
<proteinExistence type="predicted"/>
<evidence type="ECO:0000256" key="2">
    <source>
        <dbReference type="SAM" id="MobiDB-lite"/>
    </source>
</evidence>
<dbReference type="AlphaFoldDB" id="A0A830HYI1"/>
<feature type="coiled-coil region" evidence="1">
    <location>
        <begin position="456"/>
        <end position="497"/>
    </location>
</feature>
<feature type="compositionally biased region" description="Basic and acidic residues" evidence="2">
    <location>
        <begin position="173"/>
        <end position="208"/>
    </location>
</feature>
<feature type="compositionally biased region" description="Basic and acidic residues" evidence="2">
    <location>
        <begin position="101"/>
        <end position="133"/>
    </location>
</feature>
<feature type="compositionally biased region" description="Basic and acidic residues" evidence="2">
    <location>
        <begin position="61"/>
        <end position="89"/>
    </location>
</feature>
<keyword evidence="1" id="KW-0175">Coiled coil</keyword>
<feature type="region of interest" description="Disordered" evidence="2">
    <location>
        <begin position="165"/>
        <end position="226"/>
    </location>
</feature>
<dbReference type="EMBL" id="BNJQ01000037">
    <property type="protein sequence ID" value="GHP11843.1"/>
    <property type="molecule type" value="Genomic_DNA"/>
</dbReference>
<dbReference type="Proteomes" id="UP000660262">
    <property type="component" value="Unassembled WGS sequence"/>
</dbReference>
<feature type="compositionally biased region" description="Gly residues" evidence="2">
    <location>
        <begin position="398"/>
        <end position="407"/>
    </location>
</feature>
<organism evidence="3 4">
    <name type="scientific">Pycnococcus provasolii</name>
    <dbReference type="NCBI Taxonomy" id="41880"/>
    <lineage>
        <taxon>Eukaryota</taxon>
        <taxon>Viridiplantae</taxon>
        <taxon>Chlorophyta</taxon>
        <taxon>Pseudoscourfieldiophyceae</taxon>
        <taxon>Pseudoscourfieldiales</taxon>
        <taxon>Pycnococcaceae</taxon>
        <taxon>Pycnococcus</taxon>
    </lineage>
</organism>
<evidence type="ECO:0000313" key="4">
    <source>
        <dbReference type="Proteomes" id="UP000660262"/>
    </source>
</evidence>
<sequence length="518" mass="57084">MYHTTLVNARNGRTNRFDPWGLEECTSFCCSRDLRKALVPAVPTGRRKGLGKSFVDQAQLRKERAERAEAAREARRKAADAGMRPDSRETGSWWRGVQRTEQARERSEKERAEKEAADAADEALRKSKEKQAADTRQQMLEMKSEAQRELLALKEQARTLHERMGAEAMAYAESKRAEAERERREKEKKEKEEKEEKEEAVVGVERNEPSGVIVKTATTDDVEERRLGDAPGDWAMQARAHAAAKAAVARAEAGIAPSDAMVHGGVGEEHHKAAAAEEVARLRRETAELEQTMIQGRIRMEQERAKLNRKVAAARASAMQNHPNPDNMYFEPMPDSARKKKGKQGESGSSPATSSRNNSPPKQRKGGDGNKTLSRTSSGGTGTGGLSRTTSTESTMGKVGGGGGAGGDLSRTTSTGTEGGVAEAEKKMALQSQLQDELSFVAHAIESEKVAFAEERDAIRKKIRDERRAAEKKRREKRLARREQRELEARAEAALVREARYGRQAVAAMAAKKNTTAV</sequence>
<keyword evidence="4" id="KW-1185">Reference proteome</keyword>
<comment type="caution">
    <text evidence="3">The sequence shown here is derived from an EMBL/GenBank/DDBJ whole genome shotgun (WGS) entry which is preliminary data.</text>
</comment>